<proteinExistence type="predicted"/>
<feature type="transmembrane region" description="Helical" evidence="1">
    <location>
        <begin position="51"/>
        <end position="72"/>
    </location>
</feature>
<protein>
    <submittedName>
        <fullName evidence="2">Uncharacterized protein</fullName>
    </submittedName>
</protein>
<evidence type="ECO:0000256" key="1">
    <source>
        <dbReference type="SAM" id="Phobius"/>
    </source>
</evidence>
<dbReference type="AlphaFoldDB" id="A0A2P2JTR9"/>
<organism evidence="2">
    <name type="scientific">Rhizophora mucronata</name>
    <name type="common">Asiatic mangrove</name>
    <dbReference type="NCBI Taxonomy" id="61149"/>
    <lineage>
        <taxon>Eukaryota</taxon>
        <taxon>Viridiplantae</taxon>
        <taxon>Streptophyta</taxon>
        <taxon>Embryophyta</taxon>
        <taxon>Tracheophyta</taxon>
        <taxon>Spermatophyta</taxon>
        <taxon>Magnoliopsida</taxon>
        <taxon>eudicotyledons</taxon>
        <taxon>Gunneridae</taxon>
        <taxon>Pentapetalae</taxon>
        <taxon>rosids</taxon>
        <taxon>fabids</taxon>
        <taxon>Malpighiales</taxon>
        <taxon>Rhizophoraceae</taxon>
        <taxon>Rhizophora</taxon>
    </lineage>
</organism>
<keyword evidence="1" id="KW-0812">Transmembrane</keyword>
<keyword evidence="1" id="KW-0472">Membrane</keyword>
<accession>A0A2P2JTR9</accession>
<keyword evidence="1" id="KW-1133">Transmembrane helix</keyword>
<sequence length="79" mass="9134">MREMSERKAEGVTESTSESMIVAYAFLTLMENLETGRSVGSRPPPSHLFRVLLLFFYFFFLCPVKLIVFFHVSTFYSPV</sequence>
<name>A0A2P2JTR9_RHIMU</name>
<reference evidence="2" key="1">
    <citation type="submission" date="2018-02" db="EMBL/GenBank/DDBJ databases">
        <title>Rhizophora mucronata_Transcriptome.</title>
        <authorList>
            <person name="Meera S.P."/>
            <person name="Sreeshan A."/>
            <person name="Augustine A."/>
        </authorList>
    </citation>
    <scope>NUCLEOTIDE SEQUENCE</scope>
    <source>
        <tissue evidence="2">Leaf</tissue>
    </source>
</reference>
<evidence type="ECO:0000313" key="2">
    <source>
        <dbReference type="EMBL" id="MBW96852.1"/>
    </source>
</evidence>
<dbReference type="EMBL" id="GGEC01016369">
    <property type="protein sequence ID" value="MBW96852.1"/>
    <property type="molecule type" value="Transcribed_RNA"/>
</dbReference>